<evidence type="ECO:0000256" key="4">
    <source>
        <dbReference type="ARBA" id="ARBA00023088"/>
    </source>
</evidence>
<dbReference type="GO" id="GO:0005975">
    <property type="term" value="P:carbohydrate metabolic process"/>
    <property type="evidence" value="ECO:0007669"/>
    <property type="project" value="UniProtKB-ARBA"/>
</dbReference>
<evidence type="ECO:0000259" key="7">
    <source>
        <dbReference type="Pfam" id="PF00746"/>
    </source>
</evidence>
<evidence type="ECO:0000313" key="9">
    <source>
        <dbReference type="EMBL" id="NEG55343.1"/>
    </source>
</evidence>
<feature type="chain" id="PRO_5026885556" evidence="6">
    <location>
        <begin position="30"/>
        <end position="420"/>
    </location>
</feature>
<evidence type="ECO:0000256" key="2">
    <source>
        <dbReference type="ARBA" id="ARBA00022525"/>
    </source>
</evidence>
<feature type="signal peptide" evidence="6">
    <location>
        <begin position="1"/>
        <end position="29"/>
    </location>
</feature>
<name>A0A6L9SU59_9BIFI</name>
<dbReference type="RefSeq" id="WP_163197049.1">
    <property type="nucleotide sequence ID" value="NZ_WHZV01000004.1"/>
</dbReference>
<keyword evidence="5" id="KW-0812">Transmembrane</keyword>
<dbReference type="AlphaFoldDB" id="A0A6L9SU59"/>
<dbReference type="Pfam" id="PF17802">
    <property type="entry name" value="SpaA"/>
    <property type="match status" value="1"/>
</dbReference>
<dbReference type="InterPro" id="IPR019931">
    <property type="entry name" value="LPXTG_anchor"/>
</dbReference>
<protein>
    <submittedName>
        <fullName evidence="9">LPXTG cell wall anchor domain-containing protein</fullName>
    </submittedName>
</protein>
<feature type="domain" description="Gram-positive cocci surface proteins LPxTG" evidence="7">
    <location>
        <begin position="377"/>
        <end position="412"/>
    </location>
</feature>
<accession>A0A6L9SU59</accession>
<evidence type="ECO:0000313" key="10">
    <source>
        <dbReference type="Proteomes" id="UP000483293"/>
    </source>
</evidence>
<keyword evidence="3 6" id="KW-0732">Signal</keyword>
<comment type="caution">
    <text evidence="9">The sequence shown here is derived from an EMBL/GenBank/DDBJ whole genome shotgun (WGS) entry which is preliminary data.</text>
</comment>
<keyword evidence="1" id="KW-0134">Cell wall</keyword>
<feature type="transmembrane region" description="Helical" evidence="5">
    <location>
        <begin position="387"/>
        <end position="409"/>
    </location>
</feature>
<keyword evidence="5" id="KW-1133">Transmembrane helix</keyword>
<dbReference type="NCBIfam" id="TIGR01167">
    <property type="entry name" value="LPXTG_anchor"/>
    <property type="match status" value="1"/>
</dbReference>
<dbReference type="Proteomes" id="UP000483293">
    <property type="component" value="Unassembled WGS sequence"/>
</dbReference>
<dbReference type="InterPro" id="IPR013783">
    <property type="entry name" value="Ig-like_fold"/>
</dbReference>
<organism evidence="9 10">
    <name type="scientific">Bifidobacterium platyrrhinorum</name>
    <dbReference type="NCBI Taxonomy" id="2661628"/>
    <lineage>
        <taxon>Bacteria</taxon>
        <taxon>Bacillati</taxon>
        <taxon>Actinomycetota</taxon>
        <taxon>Actinomycetes</taxon>
        <taxon>Bifidobacteriales</taxon>
        <taxon>Bifidobacteriaceae</taxon>
        <taxon>Bifidobacterium</taxon>
    </lineage>
</organism>
<gene>
    <name evidence="9" type="ORF">GFD21_06085</name>
</gene>
<dbReference type="InterPro" id="IPR041033">
    <property type="entry name" value="SpaA_PFL_dom_1"/>
</dbReference>
<sequence length="420" mass="44156">MKMRKLFAGLAAAATLFGGLAFGATTANAADGGADISGNTIEVTTTDSQQFYKDINQTQLREFKYVKLASYELVANNKGVNLKGAVQQDASIGDNKTVADAFTTLGYDDAAKEKYADPWVWFGNTSHDATALKTFTQSLASLAETPIIPTPSTEKTTLTFKFDGTDAGAGLYLIVDQSGDLTVEDNTTHTLKWTGMAPILAGTAITGITVPGADGSVIQGVGDGRVELKSDRTDTPKSGVSWEKVAANGTTALKGAEFRVYEGSNLSDDVLKDANQALKFVATNTPGTYNLAGKEDRNTTVTLTNASNGSFVLQGLKISTTYTVVETKVPDGYAQYFAKFEVTTGANAQTVPTYTSKDIWGLAGDVSKDGHKVKNVQNITQLPKTGAAGIAMFGIAGLLLAAAAGTVFVKSRSTKRALRA</sequence>
<evidence type="ECO:0000256" key="5">
    <source>
        <dbReference type="SAM" id="Phobius"/>
    </source>
</evidence>
<evidence type="ECO:0000259" key="8">
    <source>
        <dbReference type="Pfam" id="PF17802"/>
    </source>
</evidence>
<feature type="domain" description="SpaA-like prealbumin fold" evidence="8">
    <location>
        <begin position="240"/>
        <end position="348"/>
    </location>
</feature>
<evidence type="ECO:0000256" key="6">
    <source>
        <dbReference type="SAM" id="SignalP"/>
    </source>
</evidence>
<proteinExistence type="predicted"/>
<keyword evidence="4" id="KW-0572">Peptidoglycan-anchor</keyword>
<keyword evidence="2" id="KW-0964">Secreted</keyword>
<dbReference type="Pfam" id="PF00746">
    <property type="entry name" value="Gram_pos_anchor"/>
    <property type="match status" value="1"/>
</dbReference>
<reference evidence="9 10" key="1">
    <citation type="submission" date="2019-10" db="EMBL/GenBank/DDBJ databases">
        <title>Bifidobacterium from non-human primates.</title>
        <authorList>
            <person name="Modesto M."/>
        </authorList>
    </citation>
    <scope>NUCLEOTIDE SEQUENCE [LARGE SCALE GENOMIC DNA]</scope>
    <source>
        <strain evidence="9 10">SMA15</strain>
    </source>
</reference>
<dbReference type="EMBL" id="WHZV01000004">
    <property type="protein sequence ID" value="NEG55343.1"/>
    <property type="molecule type" value="Genomic_DNA"/>
</dbReference>
<keyword evidence="10" id="KW-1185">Reference proteome</keyword>
<dbReference type="Gene3D" id="2.60.40.10">
    <property type="entry name" value="Immunoglobulins"/>
    <property type="match status" value="1"/>
</dbReference>
<evidence type="ECO:0000256" key="3">
    <source>
        <dbReference type="ARBA" id="ARBA00022729"/>
    </source>
</evidence>
<keyword evidence="5" id="KW-0472">Membrane</keyword>
<evidence type="ECO:0000256" key="1">
    <source>
        <dbReference type="ARBA" id="ARBA00022512"/>
    </source>
</evidence>